<dbReference type="InterPro" id="IPR015413">
    <property type="entry name" value="Methionyl/Leucyl_tRNA_Synth"/>
</dbReference>
<dbReference type="PANTHER" id="PTHR45765">
    <property type="entry name" value="METHIONINE--TRNA LIGASE"/>
    <property type="match status" value="1"/>
</dbReference>
<dbReference type="PRINTS" id="PR01041">
    <property type="entry name" value="TRNASYNTHMET"/>
</dbReference>
<reference evidence="8 9" key="1">
    <citation type="submission" date="2024-05" db="EMBL/GenBank/DDBJ databases">
        <authorList>
            <person name="Wallberg A."/>
        </authorList>
    </citation>
    <scope>NUCLEOTIDE SEQUENCE [LARGE SCALE GENOMIC DNA]</scope>
</reference>
<keyword evidence="3" id="KW-0067">ATP-binding</keyword>
<proteinExistence type="predicted"/>
<feature type="non-terminal residue" evidence="8">
    <location>
        <position position="115"/>
    </location>
</feature>
<sequence>CGKNVLFICGTDEYGTATETKAIEEGLTPQQICDKYHAIHAQVYKWFNISFDHFGRTTTDNQTKIAQDIFLKLEKNDKIIQESVDQLYCEKCDRFLADRFVEGVCPHPGCGYEDT</sequence>
<keyword evidence="1" id="KW-0436">Ligase</keyword>
<accession>A0AAV2QS58</accession>
<gene>
    <name evidence="8" type="ORF">MNOR_LOCUS16445</name>
</gene>
<dbReference type="InterPro" id="IPR029038">
    <property type="entry name" value="MetRS_Zn"/>
</dbReference>
<protein>
    <recommendedName>
        <fullName evidence="7">Methionyl/Leucyl tRNA synthetase domain-containing protein</fullName>
    </recommendedName>
</protein>
<evidence type="ECO:0000313" key="9">
    <source>
        <dbReference type="Proteomes" id="UP001497623"/>
    </source>
</evidence>
<dbReference type="PANTHER" id="PTHR45765:SF1">
    <property type="entry name" value="METHIONINE--TRNA LIGASE, CYTOPLASMIC"/>
    <property type="match status" value="1"/>
</dbReference>
<evidence type="ECO:0000256" key="3">
    <source>
        <dbReference type="ARBA" id="ARBA00022840"/>
    </source>
</evidence>
<keyword evidence="2" id="KW-0547">Nucleotide-binding</keyword>
<feature type="non-terminal residue" evidence="8">
    <location>
        <position position="1"/>
    </location>
</feature>
<comment type="catalytic activity">
    <reaction evidence="6">
        <text>tRNA(Met) + L-methionine + ATP = L-methionyl-tRNA(Met) + AMP + diphosphate</text>
        <dbReference type="Rhea" id="RHEA:13481"/>
        <dbReference type="Rhea" id="RHEA-COMP:9667"/>
        <dbReference type="Rhea" id="RHEA-COMP:9698"/>
        <dbReference type="ChEBI" id="CHEBI:30616"/>
        <dbReference type="ChEBI" id="CHEBI:33019"/>
        <dbReference type="ChEBI" id="CHEBI:57844"/>
        <dbReference type="ChEBI" id="CHEBI:78442"/>
        <dbReference type="ChEBI" id="CHEBI:78530"/>
        <dbReference type="ChEBI" id="CHEBI:456215"/>
        <dbReference type="EC" id="6.1.1.10"/>
    </reaction>
</comment>
<dbReference type="GO" id="GO:0004825">
    <property type="term" value="F:methionine-tRNA ligase activity"/>
    <property type="evidence" value="ECO:0007669"/>
    <property type="project" value="UniProtKB-EC"/>
</dbReference>
<dbReference type="Gene3D" id="3.40.50.620">
    <property type="entry name" value="HUPs"/>
    <property type="match status" value="1"/>
</dbReference>
<evidence type="ECO:0000256" key="4">
    <source>
        <dbReference type="ARBA" id="ARBA00022917"/>
    </source>
</evidence>
<dbReference type="Proteomes" id="UP001497623">
    <property type="component" value="Unassembled WGS sequence"/>
</dbReference>
<evidence type="ECO:0000256" key="1">
    <source>
        <dbReference type="ARBA" id="ARBA00022598"/>
    </source>
</evidence>
<evidence type="ECO:0000259" key="7">
    <source>
        <dbReference type="Pfam" id="PF09334"/>
    </source>
</evidence>
<evidence type="ECO:0000256" key="2">
    <source>
        <dbReference type="ARBA" id="ARBA00022741"/>
    </source>
</evidence>
<evidence type="ECO:0000256" key="5">
    <source>
        <dbReference type="ARBA" id="ARBA00023146"/>
    </source>
</evidence>
<dbReference type="SUPFAM" id="SSF52374">
    <property type="entry name" value="Nucleotidylyl transferase"/>
    <property type="match status" value="1"/>
</dbReference>
<dbReference type="Pfam" id="PF09334">
    <property type="entry name" value="tRNA-synt_1g"/>
    <property type="match status" value="1"/>
</dbReference>
<dbReference type="InterPro" id="IPR014729">
    <property type="entry name" value="Rossmann-like_a/b/a_fold"/>
</dbReference>
<dbReference type="GO" id="GO:0005829">
    <property type="term" value="C:cytosol"/>
    <property type="evidence" value="ECO:0007669"/>
    <property type="project" value="TreeGrafter"/>
</dbReference>
<dbReference type="GO" id="GO:0006431">
    <property type="term" value="P:methionyl-tRNA aminoacylation"/>
    <property type="evidence" value="ECO:0007669"/>
    <property type="project" value="InterPro"/>
</dbReference>
<dbReference type="GO" id="GO:0017101">
    <property type="term" value="C:aminoacyl-tRNA synthetase multienzyme complex"/>
    <property type="evidence" value="ECO:0007669"/>
    <property type="project" value="TreeGrafter"/>
</dbReference>
<evidence type="ECO:0000256" key="6">
    <source>
        <dbReference type="ARBA" id="ARBA00047364"/>
    </source>
</evidence>
<comment type="caution">
    <text evidence="8">The sequence shown here is derived from an EMBL/GenBank/DDBJ whole genome shotgun (WGS) entry which is preliminary data.</text>
</comment>
<name>A0AAV2QS58_MEGNR</name>
<dbReference type="InterPro" id="IPR023458">
    <property type="entry name" value="Met-tRNA_ligase_1"/>
</dbReference>
<dbReference type="Gene3D" id="2.20.28.20">
    <property type="entry name" value="Methionyl-tRNA synthetase, Zn-domain"/>
    <property type="match status" value="1"/>
</dbReference>
<dbReference type="AlphaFoldDB" id="A0AAV2QS58"/>
<feature type="domain" description="Methionyl/Leucyl tRNA synthetase" evidence="7">
    <location>
        <begin position="2"/>
        <end position="113"/>
    </location>
</feature>
<dbReference type="GO" id="GO:0005524">
    <property type="term" value="F:ATP binding"/>
    <property type="evidence" value="ECO:0007669"/>
    <property type="project" value="UniProtKB-KW"/>
</dbReference>
<organism evidence="8 9">
    <name type="scientific">Meganyctiphanes norvegica</name>
    <name type="common">Northern krill</name>
    <name type="synonym">Thysanopoda norvegica</name>
    <dbReference type="NCBI Taxonomy" id="48144"/>
    <lineage>
        <taxon>Eukaryota</taxon>
        <taxon>Metazoa</taxon>
        <taxon>Ecdysozoa</taxon>
        <taxon>Arthropoda</taxon>
        <taxon>Crustacea</taxon>
        <taxon>Multicrustacea</taxon>
        <taxon>Malacostraca</taxon>
        <taxon>Eumalacostraca</taxon>
        <taxon>Eucarida</taxon>
        <taxon>Euphausiacea</taxon>
        <taxon>Euphausiidae</taxon>
        <taxon>Meganyctiphanes</taxon>
    </lineage>
</organism>
<evidence type="ECO:0000313" key="8">
    <source>
        <dbReference type="EMBL" id="CAL4099268.1"/>
    </source>
</evidence>
<keyword evidence="9" id="KW-1185">Reference proteome</keyword>
<dbReference type="InterPro" id="IPR033911">
    <property type="entry name" value="MetRS_core"/>
</dbReference>
<keyword evidence="5" id="KW-0030">Aminoacyl-tRNA synthetase</keyword>
<dbReference type="EMBL" id="CAXKWB010010801">
    <property type="protein sequence ID" value="CAL4099268.1"/>
    <property type="molecule type" value="Genomic_DNA"/>
</dbReference>
<keyword evidence="4" id="KW-0648">Protein biosynthesis</keyword>